<dbReference type="Proteomes" id="UP000002407">
    <property type="component" value="Chromosome"/>
</dbReference>
<dbReference type="InterPro" id="IPR045090">
    <property type="entry name" value="Pept_M3A_M3B"/>
</dbReference>
<evidence type="ECO:0000256" key="6">
    <source>
        <dbReference type="RuleBase" id="RU003435"/>
    </source>
</evidence>
<sequence length="566" mass="66416">MAWKLDKFFDNYNEFCETLKKESLEFSQNFKGRMNEISNDEFLNALKIYENLSEKISKILTYAELKFAVDTTTGADLAKAEILANKISENLLFFELEFNELDTQKQNEILENAGNFRYYLELLIKQKSHRLTFLEEKILLKTAPVRENAFSRLFSETLSSLKFKFKGKILNEEQILALLSDKKRKNRKKAAKSLSKVLQKNQQILSYIYNMIKTNLQITCELRKYESGEMIMHENNQISKQSVDSLIKTTERNFNLVEKFYDKKREILGFDKLYDYDRYAPLGDDEKFSFEDTKNIVLAAFGEFSKEFEKIAKKAFDENWIDEKITSNRQSGAFSHSAVSEIHPFVFLNFTGKRRDVFTLAHELGHAIHQYLAYGVGYFGSFTPLTTAESASIFCEMLVFDYFKNRANKAKKQAILANKIEDIFATLYRQINFTTFEREFHAQKGEVSAEKIDEIWMKHSKKMFGKSLKLRNDYKLWWSYIPHFIHSPFYCYSYAYAQLFVLAIFGLYKSKKCENFTQKYIKFLSLGGSESPKDMIKIFDLDIEDENFWNIGINEISKLVGEFLND</sequence>
<keyword evidence="7" id="KW-0812">Transmembrane</keyword>
<dbReference type="PANTHER" id="PTHR11804:SF5">
    <property type="entry name" value="OLIGOENDOPEPTIDASE F"/>
    <property type="match status" value="1"/>
</dbReference>
<feature type="domain" description="Peptidase M3A/M3B catalytic" evidence="8">
    <location>
        <begin position="178"/>
        <end position="549"/>
    </location>
</feature>
<evidence type="ECO:0000313" key="10">
    <source>
        <dbReference type="EMBL" id="ABS51015.1"/>
    </source>
</evidence>
<evidence type="ECO:0000259" key="9">
    <source>
        <dbReference type="Pfam" id="PF08439"/>
    </source>
</evidence>
<dbReference type="InterPro" id="IPR042088">
    <property type="entry name" value="OligoPept_F_C"/>
</dbReference>
<dbReference type="Pfam" id="PF08439">
    <property type="entry name" value="Peptidase_M3_N"/>
    <property type="match status" value="1"/>
</dbReference>
<dbReference type="AlphaFoldDB" id="A7I2C0"/>
<keyword evidence="11" id="KW-1185">Reference proteome</keyword>
<name>A7I2C0_CAMHC</name>
<gene>
    <name evidence="10" type="ordered locus">CHAB381_1105</name>
</gene>
<protein>
    <submittedName>
        <fullName evidence="10">Peptidase</fullName>
    </submittedName>
</protein>
<dbReference type="InterPro" id="IPR001567">
    <property type="entry name" value="Pept_M3A_M3B_dom"/>
</dbReference>
<evidence type="ECO:0000256" key="4">
    <source>
        <dbReference type="ARBA" id="ARBA00022833"/>
    </source>
</evidence>
<dbReference type="GO" id="GO:0046872">
    <property type="term" value="F:metal ion binding"/>
    <property type="evidence" value="ECO:0007669"/>
    <property type="project" value="UniProtKB-UniRule"/>
</dbReference>
<keyword evidence="4 6" id="KW-0862">Zinc</keyword>
<dbReference type="GO" id="GO:0004222">
    <property type="term" value="F:metalloendopeptidase activity"/>
    <property type="evidence" value="ECO:0007669"/>
    <property type="project" value="InterPro"/>
</dbReference>
<dbReference type="Gene3D" id="1.10.1370.20">
    <property type="entry name" value="Oligoendopeptidase f, C-terminal domain"/>
    <property type="match status" value="1"/>
</dbReference>
<evidence type="ECO:0000256" key="1">
    <source>
        <dbReference type="ARBA" id="ARBA00022670"/>
    </source>
</evidence>
<feature type="domain" description="Oligopeptidase F N-terminal" evidence="9">
    <location>
        <begin position="97"/>
        <end position="163"/>
    </location>
</feature>
<comment type="similarity">
    <text evidence="6">Belongs to the peptidase M3 family.</text>
</comment>
<reference evidence="11" key="1">
    <citation type="submission" date="2007-07" db="EMBL/GenBank/DDBJ databases">
        <title>Complete genome sequence of Campylobacter hominis ATCC BAA-381, a commensal isolated from the human gastrointestinal tract.</title>
        <authorList>
            <person name="Fouts D.E."/>
            <person name="Mongodin E.F."/>
            <person name="Puiu D."/>
            <person name="Sebastian Y."/>
            <person name="Miller W.G."/>
            <person name="Mandrell R.E."/>
            <person name="Nelson K.E."/>
        </authorList>
    </citation>
    <scope>NUCLEOTIDE SEQUENCE [LARGE SCALE GENOMIC DNA]</scope>
    <source>
        <strain evidence="11">ATCC BAA-381 / LMG 19568 / NCTC 13146 / CH001A</strain>
    </source>
</reference>
<dbReference type="KEGG" id="cha:CHAB381_1105"/>
<dbReference type="CDD" id="cd09610">
    <property type="entry name" value="M3B_PepF"/>
    <property type="match status" value="1"/>
</dbReference>
<dbReference type="GO" id="GO:0006508">
    <property type="term" value="P:proteolysis"/>
    <property type="evidence" value="ECO:0007669"/>
    <property type="project" value="UniProtKB-KW"/>
</dbReference>
<dbReference type="PANTHER" id="PTHR11804">
    <property type="entry name" value="PROTEASE M3 THIMET OLIGOPEPTIDASE-RELATED"/>
    <property type="match status" value="1"/>
</dbReference>
<keyword evidence="2 6" id="KW-0479">Metal-binding</keyword>
<evidence type="ECO:0000256" key="2">
    <source>
        <dbReference type="ARBA" id="ARBA00022723"/>
    </source>
</evidence>
<organism evidence="10 11">
    <name type="scientific">Campylobacter hominis (strain ATCC BAA-381 / DSM 21671 / CCUG 45161 / LMG 19568 / NCTC 13146 / CH001A)</name>
    <dbReference type="NCBI Taxonomy" id="360107"/>
    <lineage>
        <taxon>Bacteria</taxon>
        <taxon>Pseudomonadati</taxon>
        <taxon>Campylobacterota</taxon>
        <taxon>Epsilonproteobacteria</taxon>
        <taxon>Campylobacterales</taxon>
        <taxon>Campylobacteraceae</taxon>
        <taxon>Campylobacter</taxon>
    </lineage>
</organism>
<comment type="cofactor">
    <cofactor evidence="6">
        <name>Zn(2+)</name>
        <dbReference type="ChEBI" id="CHEBI:29105"/>
    </cofactor>
    <text evidence="6">Binds 1 zinc ion.</text>
</comment>
<dbReference type="EMBL" id="CP000776">
    <property type="protein sequence ID" value="ABS51015.1"/>
    <property type="molecule type" value="Genomic_DNA"/>
</dbReference>
<dbReference type="InterPro" id="IPR013647">
    <property type="entry name" value="OligopepF_N_dom"/>
</dbReference>
<evidence type="ECO:0000256" key="5">
    <source>
        <dbReference type="ARBA" id="ARBA00023049"/>
    </source>
</evidence>
<dbReference type="eggNOG" id="COG1164">
    <property type="taxonomic scope" value="Bacteria"/>
</dbReference>
<dbReference type="Pfam" id="PF01432">
    <property type="entry name" value="Peptidase_M3"/>
    <property type="match status" value="1"/>
</dbReference>
<dbReference type="OrthoDB" id="9766487at2"/>
<keyword evidence="1 6" id="KW-0645">Protease</keyword>
<evidence type="ECO:0000256" key="7">
    <source>
        <dbReference type="SAM" id="Phobius"/>
    </source>
</evidence>
<evidence type="ECO:0000256" key="3">
    <source>
        <dbReference type="ARBA" id="ARBA00022801"/>
    </source>
</evidence>
<evidence type="ECO:0000313" key="11">
    <source>
        <dbReference type="Proteomes" id="UP000002407"/>
    </source>
</evidence>
<keyword evidence="3 6" id="KW-0378">Hydrolase</keyword>
<keyword evidence="7" id="KW-0472">Membrane</keyword>
<dbReference type="SUPFAM" id="SSF55486">
    <property type="entry name" value="Metalloproteases ('zincins'), catalytic domain"/>
    <property type="match status" value="1"/>
</dbReference>
<evidence type="ECO:0000259" key="8">
    <source>
        <dbReference type="Pfam" id="PF01432"/>
    </source>
</evidence>
<keyword evidence="7" id="KW-1133">Transmembrane helix</keyword>
<dbReference type="STRING" id="360107.CHAB381_1105"/>
<proteinExistence type="inferred from homology"/>
<feature type="transmembrane region" description="Helical" evidence="7">
    <location>
        <begin position="489"/>
        <end position="508"/>
    </location>
</feature>
<keyword evidence="5 6" id="KW-0482">Metalloprotease</keyword>
<dbReference type="HOGENOM" id="CLU_021290_3_0_7"/>
<dbReference type="RefSeq" id="WP_012108960.1">
    <property type="nucleotide sequence ID" value="NC_009714.1"/>
</dbReference>
<dbReference type="GO" id="GO:0006518">
    <property type="term" value="P:peptide metabolic process"/>
    <property type="evidence" value="ECO:0007669"/>
    <property type="project" value="TreeGrafter"/>
</dbReference>
<dbReference type="Gene3D" id="1.20.140.70">
    <property type="entry name" value="Oligopeptidase f, N-terminal domain"/>
    <property type="match status" value="1"/>
</dbReference>
<accession>A7I2C0</accession>